<dbReference type="GO" id="GO:0005581">
    <property type="term" value="C:collagen trimer"/>
    <property type="evidence" value="ECO:0007669"/>
    <property type="project" value="UniProtKB-KW"/>
</dbReference>
<dbReference type="GO" id="GO:0031012">
    <property type="term" value="C:extracellular matrix"/>
    <property type="evidence" value="ECO:0007669"/>
    <property type="project" value="TreeGrafter"/>
</dbReference>
<evidence type="ECO:0000256" key="2">
    <source>
        <dbReference type="SAM" id="MobiDB-lite"/>
    </source>
</evidence>
<protein>
    <submittedName>
        <fullName evidence="4">Collagen alpha-4(VI) chain</fullName>
    </submittedName>
</protein>
<feature type="compositionally biased region" description="Polar residues" evidence="2">
    <location>
        <begin position="317"/>
        <end position="329"/>
    </location>
</feature>
<accession>A0A2B4SHB3</accession>
<evidence type="ECO:0000313" key="5">
    <source>
        <dbReference type="Proteomes" id="UP000225706"/>
    </source>
</evidence>
<evidence type="ECO:0000256" key="1">
    <source>
        <dbReference type="SAM" id="Coils"/>
    </source>
</evidence>
<keyword evidence="3" id="KW-0812">Transmembrane</keyword>
<dbReference type="PANTHER" id="PTHR24023:SF1112">
    <property type="entry name" value="COL_CUTICLE_N DOMAIN-CONTAINING PROTEIN-RELATED"/>
    <property type="match status" value="1"/>
</dbReference>
<reference evidence="5" key="1">
    <citation type="journal article" date="2017" name="bioRxiv">
        <title>Comparative analysis of the genomes of Stylophora pistillata and Acropora digitifera provides evidence for extensive differences between species of corals.</title>
        <authorList>
            <person name="Voolstra C.R."/>
            <person name="Li Y."/>
            <person name="Liew Y.J."/>
            <person name="Baumgarten S."/>
            <person name="Zoccola D."/>
            <person name="Flot J.-F."/>
            <person name="Tambutte S."/>
            <person name="Allemand D."/>
            <person name="Aranda M."/>
        </authorList>
    </citation>
    <scope>NUCLEOTIDE SEQUENCE [LARGE SCALE GENOMIC DNA]</scope>
</reference>
<name>A0A2B4SHB3_STYPI</name>
<organism evidence="4 5">
    <name type="scientific">Stylophora pistillata</name>
    <name type="common">Smooth cauliflower coral</name>
    <dbReference type="NCBI Taxonomy" id="50429"/>
    <lineage>
        <taxon>Eukaryota</taxon>
        <taxon>Metazoa</taxon>
        <taxon>Cnidaria</taxon>
        <taxon>Anthozoa</taxon>
        <taxon>Hexacorallia</taxon>
        <taxon>Scleractinia</taxon>
        <taxon>Astrocoeniina</taxon>
        <taxon>Pocilloporidae</taxon>
        <taxon>Stylophora</taxon>
    </lineage>
</organism>
<keyword evidence="3" id="KW-1133">Transmembrane helix</keyword>
<dbReference type="Pfam" id="PF01391">
    <property type="entry name" value="Collagen"/>
    <property type="match status" value="1"/>
</dbReference>
<keyword evidence="1" id="KW-0175">Coiled coil</keyword>
<keyword evidence="5" id="KW-1185">Reference proteome</keyword>
<keyword evidence="3" id="KW-0472">Membrane</keyword>
<dbReference type="AlphaFoldDB" id="A0A2B4SHB3"/>
<dbReference type="OrthoDB" id="5983860at2759"/>
<sequence>MSTGFPLYPKRDFVPCSVDSCEVRFESPRSSYSHTSLLTNPHRDIDEEKSHHYEDPTVLNDQVRVIQGGGNTGHRKRFNDMYEPHIPLKDLRVGRSRDDSSCSELSDTHSRESCLNRCILFFVLLTSVAALILVVLLMFGKVGPIVERNCACNNPEKVSLKAEAPNGQKVVGGQSNRGEVAEAVSPPDVSSLEDKINDLKANISMIKAIMTTLQHELHSTKKSLNETSNKVSETKNELLQIESGMQESIFKISNISQQLDKSVSDVNESFHIELASLETTFVTKLNNTAQSLSDADSTLKSSLDVINSSLTSQIQSISKLQGPTGSPGFNGSKGVPGALGNKGAKGNAGVQGSPGQQGVVGDPGRNGTDGVNGQQGDKGPQGDKGQQGAAGPGGPPGPQGPQGPPGAGNFSQCVYDHREETTTSGPSVTRKTILEEPVGKKILGVACSTNQAAEYNLEVEKVSGKYFYRCICRGESSLVTPKENQMKCILHFWECPLTT</sequence>
<gene>
    <name evidence="4" type="primary">Col6a4</name>
    <name evidence="4" type="ORF">AWC38_SpisGene7057</name>
</gene>
<dbReference type="GO" id="GO:0030020">
    <property type="term" value="F:extracellular matrix structural constituent conferring tensile strength"/>
    <property type="evidence" value="ECO:0007669"/>
    <property type="project" value="TreeGrafter"/>
</dbReference>
<comment type="caution">
    <text evidence="4">The sequence shown here is derived from an EMBL/GenBank/DDBJ whole genome shotgun (WGS) entry which is preliminary data.</text>
</comment>
<dbReference type="InterPro" id="IPR008160">
    <property type="entry name" value="Collagen"/>
</dbReference>
<evidence type="ECO:0000313" key="4">
    <source>
        <dbReference type="EMBL" id="PFX28240.1"/>
    </source>
</evidence>
<feature type="compositionally biased region" description="Low complexity" evidence="2">
    <location>
        <begin position="374"/>
        <end position="389"/>
    </location>
</feature>
<feature type="transmembrane region" description="Helical" evidence="3">
    <location>
        <begin position="119"/>
        <end position="140"/>
    </location>
</feature>
<evidence type="ECO:0000256" key="3">
    <source>
        <dbReference type="SAM" id="Phobius"/>
    </source>
</evidence>
<feature type="coiled-coil region" evidence="1">
    <location>
        <begin position="189"/>
        <end position="237"/>
    </location>
</feature>
<dbReference type="EMBL" id="LSMT01000087">
    <property type="protein sequence ID" value="PFX28240.1"/>
    <property type="molecule type" value="Genomic_DNA"/>
</dbReference>
<dbReference type="PANTHER" id="PTHR24023">
    <property type="entry name" value="COLLAGEN ALPHA"/>
    <property type="match status" value="1"/>
</dbReference>
<feature type="compositionally biased region" description="Low complexity" evidence="2">
    <location>
        <begin position="338"/>
        <end position="363"/>
    </location>
</feature>
<dbReference type="Proteomes" id="UP000225706">
    <property type="component" value="Unassembled WGS sequence"/>
</dbReference>
<dbReference type="InterPro" id="IPR050149">
    <property type="entry name" value="Collagen_superfamily"/>
</dbReference>
<feature type="region of interest" description="Disordered" evidence="2">
    <location>
        <begin position="317"/>
        <end position="412"/>
    </location>
</feature>
<dbReference type="GO" id="GO:0030198">
    <property type="term" value="P:extracellular matrix organization"/>
    <property type="evidence" value="ECO:0007669"/>
    <property type="project" value="TreeGrafter"/>
</dbReference>
<keyword evidence="4" id="KW-0176">Collagen</keyword>
<feature type="compositionally biased region" description="Pro residues" evidence="2">
    <location>
        <begin position="393"/>
        <end position="404"/>
    </location>
</feature>
<dbReference type="GO" id="GO:0005615">
    <property type="term" value="C:extracellular space"/>
    <property type="evidence" value="ECO:0007669"/>
    <property type="project" value="TreeGrafter"/>
</dbReference>
<proteinExistence type="predicted"/>